<keyword evidence="2" id="KW-0812">Transmembrane</keyword>
<gene>
    <name evidence="4" type="ORF">FJT64_012658</name>
</gene>
<organism evidence="4 5">
    <name type="scientific">Amphibalanus amphitrite</name>
    <name type="common">Striped barnacle</name>
    <name type="synonym">Balanus amphitrite</name>
    <dbReference type="NCBI Taxonomy" id="1232801"/>
    <lineage>
        <taxon>Eukaryota</taxon>
        <taxon>Metazoa</taxon>
        <taxon>Ecdysozoa</taxon>
        <taxon>Arthropoda</taxon>
        <taxon>Crustacea</taxon>
        <taxon>Multicrustacea</taxon>
        <taxon>Cirripedia</taxon>
        <taxon>Thoracica</taxon>
        <taxon>Thoracicalcarea</taxon>
        <taxon>Balanomorpha</taxon>
        <taxon>Balanoidea</taxon>
        <taxon>Balanidae</taxon>
        <taxon>Amphibalaninae</taxon>
        <taxon>Amphibalanus</taxon>
    </lineage>
</organism>
<keyword evidence="2" id="KW-0472">Membrane</keyword>
<evidence type="ECO:0000313" key="4">
    <source>
        <dbReference type="EMBL" id="KAF0289030.1"/>
    </source>
</evidence>
<accession>A0A6A4VCK5</accession>
<dbReference type="OrthoDB" id="6386325at2759"/>
<feature type="signal peptide" evidence="3">
    <location>
        <begin position="1"/>
        <end position="24"/>
    </location>
</feature>
<evidence type="ECO:0000256" key="3">
    <source>
        <dbReference type="SAM" id="SignalP"/>
    </source>
</evidence>
<evidence type="ECO:0000256" key="1">
    <source>
        <dbReference type="SAM" id="MobiDB-lite"/>
    </source>
</evidence>
<dbReference type="Proteomes" id="UP000440578">
    <property type="component" value="Unassembled WGS sequence"/>
</dbReference>
<keyword evidence="2" id="KW-1133">Transmembrane helix</keyword>
<sequence>MAPDKFGTVLFLSVIIQFTSLTHSYNVDENFMKQLEEYKQRYHEIKNAEQKYTGAKEIPYGELKPYFDITIPEIREMYDDSVKSYVYKYYVDKNVQVYKKYLFQQVIDEWFLHVPCYTMKDIGEGAALKCPPDNPDLGKGQFGIPFKGSACVTDQFGCSLQYLPSYEMYVISIDDLRRCGPGMIHSFVAKTLGVRSPIQEPDRNEHVTVNFENVDIGLLPSSFDDHSWRELVAPQLEDLDSCRKTTEEIYQMKTATFPKGIFDYGSVLVPGTFQYSDPLDPRAVTVTKEIYEQVRLDRSKYGHDFRLALTGNDLFRMRLFFTCGVNGKCFHKNGVCKNMGFVGASPLLDIGFKHDQGVSCECFCPYSDLKGQFCEVNAFMKYKFLDTKAMCFKFITKNGKFDVEEERGELETERGRNVLAPGAKSSFVYAKKDIFSDAEAGQLTQDQDKLVAMFHPPAEMKKMGGLAVAPDVWVSKQWCTFIWAPPATKRAVVTVDPSRLWESKMLKGTTEAWMNPAYPMQDWFATVKADNSKKIALFVVGLLLTLAMLGGGGYLLYYFVVIKPTLDDDTGYEKVETAYNTPGEATTPAGGSSEGLKLD</sequence>
<dbReference type="AlphaFoldDB" id="A0A6A4VCK5"/>
<name>A0A6A4VCK5_AMPAM</name>
<keyword evidence="5" id="KW-1185">Reference proteome</keyword>
<reference evidence="4 5" key="1">
    <citation type="submission" date="2019-07" db="EMBL/GenBank/DDBJ databases">
        <title>Draft genome assembly of a fouling barnacle, Amphibalanus amphitrite (Darwin, 1854): The first reference genome for Thecostraca.</title>
        <authorList>
            <person name="Kim W."/>
        </authorList>
    </citation>
    <scope>NUCLEOTIDE SEQUENCE [LARGE SCALE GENOMIC DNA]</scope>
    <source>
        <strain evidence="4">SNU_AA5</strain>
        <tissue evidence="4">Soma without cirri and trophi</tissue>
    </source>
</reference>
<protein>
    <submittedName>
        <fullName evidence="4">Uncharacterized protein</fullName>
    </submittedName>
</protein>
<dbReference type="Gene3D" id="3.40.390.10">
    <property type="entry name" value="Collagenase (Catalytic Domain)"/>
    <property type="match status" value="1"/>
</dbReference>
<dbReference type="GO" id="GO:0008237">
    <property type="term" value="F:metallopeptidase activity"/>
    <property type="evidence" value="ECO:0007669"/>
    <property type="project" value="InterPro"/>
</dbReference>
<feature type="region of interest" description="Disordered" evidence="1">
    <location>
        <begin position="579"/>
        <end position="599"/>
    </location>
</feature>
<comment type="caution">
    <text evidence="4">The sequence shown here is derived from an EMBL/GenBank/DDBJ whole genome shotgun (WGS) entry which is preliminary data.</text>
</comment>
<evidence type="ECO:0000256" key="2">
    <source>
        <dbReference type="SAM" id="Phobius"/>
    </source>
</evidence>
<dbReference type="EMBL" id="VIIS01002067">
    <property type="protein sequence ID" value="KAF0289030.1"/>
    <property type="molecule type" value="Genomic_DNA"/>
</dbReference>
<evidence type="ECO:0000313" key="5">
    <source>
        <dbReference type="Proteomes" id="UP000440578"/>
    </source>
</evidence>
<dbReference type="InterPro" id="IPR024079">
    <property type="entry name" value="MetalloPept_cat_dom_sf"/>
</dbReference>
<keyword evidence="3" id="KW-0732">Signal</keyword>
<feature type="chain" id="PRO_5025438686" evidence="3">
    <location>
        <begin position="25"/>
        <end position="599"/>
    </location>
</feature>
<feature type="transmembrane region" description="Helical" evidence="2">
    <location>
        <begin position="535"/>
        <end position="560"/>
    </location>
</feature>
<proteinExistence type="predicted"/>